<reference evidence="1 2" key="1">
    <citation type="submission" date="2023-02" db="EMBL/GenBank/DDBJ databases">
        <title>LHISI_Scaffold_Assembly.</title>
        <authorList>
            <person name="Stuart O.P."/>
            <person name="Cleave R."/>
            <person name="Magrath M.J.L."/>
            <person name="Mikheyev A.S."/>
        </authorList>
    </citation>
    <scope>NUCLEOTIDE SEQUENCE [LARGE SCALE GENOMIC DNA]</scope>
    <source>
        <strain evidence="1">Daus_M_001</strain>
        <tissue evidence="1">Leg muscle</tissue>
    </source>
</reference>
<sequence length="515" mass="57027">MQSKAENVSFQKLNLIQQYESMESSKLSFKYHLNINVLASHRGEPGSIPGGGHRIFASGNRAGRCRRSTGFLGDLPFPLPLHSGATSYSFQSPSSALKTSMLRAAQISSFTHYITSLELYEVGAALTERLDCSPLTKAVHGLSPAGSLLDFRKWESCRTMPLIGGCSMPHFTLTGTISVADISTAAVRGGIIIILSLLLLVEVVNPYIYTRMESVVRGWGEWQRTQQAATVAERLACSPFTKADRVQSPAGSPARRNRAGRCRWLAAFLGDLPFSPPFSFRRCSILTSIALIGSQDFATPEELRRRPVLQDWVSINTFAVESHSGNESSSLFPTVSQLRQVLSSNIGEEPGLELGGKIKTSPQITHSVKIFRNVYWPEIFVNTPKIAGSRREPRPTTISHVRCQLKDTQAVYKTCPGQPRANSRLAREHKSESRTVECAITLGQQTMKNHPRMKDCGEREVWARAARACVHVCVITHRRDANELTVRAPAAHPRFLVAHTQAPRYRPPNTQRQQA</sequence>
<accession>A0ABQ9G5X1</accession>
<dbReference type="EMBL" id="JARBHB010000015">
    <property type="protein sequence ID" value="KAJ8867859.1"/>
    <property type="molecule type" value="Genomic_DNA"/>
</dbReference>
<proteinExistence type="predicted"/>
<comment type="caution">
    <text evidence="1">The sequence shown here is derived from an EMBL/GenBank/DDBJ whole genome shotgun (WGS) entry which is preliminary data.</text>
</comment>
<keyword evidence="2" id="KW-1185">Reference proteome</keyword>
<name>A0ABQ9G5X1_9NEOP</name>
<protein>
    <submittedName>
        <fullName evidence="1">Uncharacterized protein</fullName>
    </submittedName>
</protein>
<organism evidence="1 2">
    <name type="scientific">Dryococelus australis</name>
    <dbReference type="NCBI Taxonomy" id="614101"/>
    <lineage>
        <taxon>Eukaryota</taxon>
        <taxon>Metazoa</taxon>
        <taxon>Ecdysozoa</taxon>
        <taxon>Arthropoda</taxon>
        <taxon>Hexapoda</taxon>
        <taxon>Insecta</taxon>
        <taxon>Pterygota</taxon>
        <taxon>Neoptera</taxon>
        <taxon>Polyneoptera</taxon>
        <taxon>Phasmatodea</taxon>
        <taxon>Verophasmatodea</taxon>
        <taxon>Anareolatae</taxon>
        <taxon>Phasmatidae</taxon>
        <taxon>Eurycanthinae</taxon>
        <taxon>Dryococelus</taxon>
    </lineage>
</organism>
<gene>
    <name evidence="1" type="ORF">PR048_031664</name>
</gene>
<dbReference type="Proteomes" id="UP001159363">
    <property type="component" value="Chromosome 14"/>
</dbReference>
<evidence type="ECO:0000313" key="2">
    <source>
        <dbReference type="Proteomes" id="UP001159363"/>
    </source>
</evidence>
<evidence type="ECO:0000313" key="1">
    <source>
        <dbReference type="EMBL" id="KAJ8867859.1"/>
    </source>
</evidence>